<dbReference type="GO" id="GO:0016740">
    <property type="term" value="F:transferase activity"/>
    <property type="evidence" value="ECO:0007669"/>
    <property type="project" value="UniProtKB-KW"/>
</dbReference>
<organism evidence="2 3">
    <name type="scientific">Parasphingopyxis marina</name>
    <dbReference type="NCBI Taxonomy" id="2761622"/>
    <lineage>
        <taxon>Bacteria</taxon>
        <taxon>Pseudomonadati</taxon>
        <taxon>Pseudomonadota</taxon>
        <taxon>Alphaproteobacteria</taxon>
        <taxon>Sphingomonadales</taxon>
        <taxon>Sphingomonadaceae</taxon>
        <taxon>Parasphingopyxis</taxon>
    </lineage>
</organism>
<dbReference type="Proteomes" id="UP000564378">
    <property type="component" value="Unassembled WGS sequence"/>
</dbReference>
<feature type="domain" description="CHK kinase-like" evidence="1">
    <location>
        <begin position="267"/>
        <end position="436"/>
    </location>
</feature>
<dbReference type="EMBL" id="JACJVJ010000003">
    <property type="protein sequence ID" value="MBC2778987.1"/>
    <property type="molecule type" value="Genomic_DNA"/>
</dbReference>
<dbReference type="SUPFAM" id="SSF56112">
    <property type="entry name" value="Protein kinase-like (PK-like)"/>
    <property type="match status" value="1"/>
</dbReference>
<evidence type="ECO:0000313" key="2">
    <source>
        <dbReference type="EMBL" id="MBC2778987.1"/>
    </source>
</evidence>
<evidence type="ECO:0000259" key="1">
    <source>
        <dbReference type="SMART" id="SM00587"/>
    </source>
</evidence>
<comment type="caution">
    <text evidence="2">The sequence shown here is derived from an EMBL/GenBank/DDBJ whole genome shotgun (WGS) entry which is preliminary data.</text>
</comment>
<gene>
    <name evidence="2" type="ORF">H6P80_15285</name>
</gene>
<dbReference type="Gene3D" id="3.90.1200.10">
    <property type="match status" value="1"/>
</dbReference>
<dbReference type="RefSeq" id="WP_185802288.1">
    <property type="nucleotide sequence ID" value="NZ_JACJVJ010000003.1"/>
</dbReference>
<proteinExistence type="predicted"/>
<dbReference type="PANTHER" id="PTHR21310:SF57">
    <property type="entry name" value="BLR2944 PROTEIN"/>
    <property type="match status" value="1"/>
</dbReference>
<dbReference type="CDD" id="cd05154">
    <property type="entry name" value="ACAD10_11_N-like"/>
    <property type="match status" value="1"/>
</dbReference>
<dbReference type="InterPro" id="IPR015897">
    <property type="entry name" value="CHK_kinase-like"/>
</dbReference>
<keyword evidence="2" id="KW-0808">Transferase</keyword>
<dbReference type="Gene3D" id="3.30.200.20">
    <property type="entry name" value="Phosphorylase Kinase, domain 1"/>
    <property type="match status" value="1"/>
</dbReference>
<dbReference type="InterPro" id="IPR041726">
    <property type="entry name" value="ACAD10_11_N"/>
</dbReference>
<sequence>MFPNISTYLRGIGRELLQIADRAEKAEDASSAVMQRRMAETLVNLVVYQERGAELGSTVAPRLLDLLEEIAGRMKALSLDVPAGAADLLSGKRTVPDGGNPLLLCEDASGAIVECLAAIGERNSDPEIAALGEWAGQAASAAEEEARAARFEAAGAERAAMPGLADTADNASITDAVLTAYLKGQVPECPDIRAVDVRRHVGINTKEIFFFETAGCPDWPEQAVLRRNGEIDTVGNIVADEIELLEFLYAAGVRIARPLLAETDSPLIERAFVISERVSGGTLDLAAPGRDATPAALELARHLGKLHCLGAKGIPECYRLYGDDAEERTLAMVDRFYRMTKAAEFQPSLTQEAAFAWLRANVGRIGPQTVLAHGDFDFRNVLFDGDRLSAILDWELAHVGHPAEDLGYCRPQVEAIMDWQEFLDAYYKHGGVEVRDEEVRYFEIYGDVFRLSTMYPATANYLSGESTSFLMGTLALIEFQALMSRLASFLQREAGI</sequence>
<name>A0A842I211_9SPHN</name>
<dbReference type="Pfam" id="PF01636">
    <property type="entry name" value="APH"/>
    <property type="match status" value="1"/>
</dbReference>
<dbReference type="InterPro" id="IPR051678">
    <property type="entry name" value="AGP_Transferase"/>
</dbReference>
<dbReference type="PANTHER" id="PTHR21310">
    <property type="entry name" value="AMINOGLYCOSIDE PHOSPHOTRANSFERASE-RELATED-RELATED"/>
    <property type="match status" value="1"/>
</dbReference>
<keyword evidence="3" id="KW-1185">Reference proteome</keyword>
<dbReference type="InterPro" id="IPR002575">
    <property type="entry name" value="Aminoglycoside_PTrfase"/>
</dbReference>
<dbReference type="InterPro" id="IPR011009">
    <property type="entry name" value="Kinase-like_dom_sf"/>
</dbReference>
<accession>A0A842I211</accession>
<evidence type="ECO:0000313" key="3">
    <source>
        <dbReference type="Proteomes" id="UP000564378"/>
    </source>
</evidence>
<dbReference type="AlphaFoldDB" id="A0A842I211"/>
<protein>
    <submittedName>
        <fullName evidence="2">Phosphotransferase family protein</fullName>
    </submittedName>
</protein>
<reference evidence="2 3" key="1">
    <citation type="submission" date="2020-08" db="EMBL/GenBank/DDBJ databases">
        <title>Draft genome sequence of Parasphingopyxis sp. GrpM-11.</title>
        <authorList>
            <person name="Oh J."/>
            <person name="Roh D.-H."/>
        </authorList>
    </citation>
    <scope>NUCLEOTIDE SEQUENCE [LARGE SCALE GENOMIC DNA]</scope>
    <source>
        <strain evidence="2 3">GrpM-11</strain>
    </source>
</reference>
<dbReference type="SMART" id="SM00587">
    <property type="entry name" value="CHK"/>
    <property type="match status" value="1"/>
</dbReference>